<dbReference type="RefSeq" id="WP_136079705.1">
    <property type="nucleotide sequence ID" value="NZ_CAAHFG010000001.1"/>
</dbReference>
<dbReference type="SUPFAM" id="SSF158446">
    <property type="entry name" value="IVS-encoded protein-like"/>
    <property type="match status" value="1"/>
</dbReference>
<proteinExistence type="predicted"/>
<dbReference type="PANTHER" id="PTHR38471:SF2">
    <property type="entry name" value="FOUR HELIX BUNDLE PROTEIN"/>
    <property type="match status" value="1"/>
</dbReference>
<accession>A0A6C2U2X8</accession>
<dbReference type="Gene3D" id="1.20.1440.60">
    <property type="entry name" value="23S rRNA-intervening sequence"/>
    <property type="match status" value="1"/>
</dbReference>
<name>A0A6C2U2X8_PONDE</name>
<dbReference type="PANTHER" id="PTHR38471">
    <property type="entry name" value="FOUR HELIX BUNDLE PROTEIN"/>
    <property type="match status" value="1"/>
</dbReference>
<dbReference type="NCBIfam" id="TIGR02436">
    <property type="entry name" value="four helix bundle protein"/>
    <property type="match status" value="1"/>
</dbReference>
<dbReference type="AlphaFoldDB" id="A0A6C2U2X8"/>
<evidence type="ECO:0008006" key="3">
    <source>
        <dbReference type="Google" id="ProtNLM"/>
    </source>
</evidence>
<reference evidence="1 2" key="1">
    <citation type="submission" date="2019-04" db="EMBL/GenBank/DDBJ databases">
        <authorList>
            <person name="Van Vliet M D."/>
        </authorList>
    </citation>
    <scope>NUCLEOTIDE SEQUENCE [LARGE SCALE GENOMIC DNA]</scope>
    <source>
        <strain evidence="1 2">F1</strain>
    </source>
</reference>
<dbReference type="EMBL" id="CAAHFG010000001">
    <property type="protein sequence ID" value="VGO14205.1"/>
    <property type="molecule type" value="Genomic_DNA"/>
</dbReference>
<gene>
    <name evidence="1" type="ORF">PDESU_02764</name>
</gene>
<dbReference type="InterPro" id="IPR012657">
    <property type="entry name" value="23S_rRNA-intervening_sequence"/>
</dbReference>
<dbReference type="Proteomes" id="UP000366872">
    <property type="component" value="Unassembled WGS sequence"/>
</dbReference>
<dbReference type="Pfam" id="PF05635">
    <property type="entry name" value="23S_rRNA_IVP"/>
    <property type="match status" value="1"/>
</dbReference>
<protein>
    <recommendedName>
        <fullName evidence="3">Four helix bundle protein</fullName>
    </recommendedName>
</protein>
<sequence>MKYENFEDVPVWNDGVDLTVAVFEATEDPAFRGRGDIANQIQRAALSVPNNIAEGFERGTTPELLQFLYYAKGSAGEVRSICHVIERIKAFGHLKSQISNLRSLARSISRQLGGWAFSLQESDIKGTRHLTSTSKASYQQKGKAEAFMEELKKQHEERLKQMKRERGQQ</sequence>
<organism evidence="1 2">
    <name type="scientific">Pontiella desulfatans</name>
    <dbReference type="NCBI Taxonomy" id="2750659"/>
    <lineage>
        <taxon>Bacteria</taxon>
        <taxon>Pseudomonadati</taxon>
        <taxon>Kiritimatiellota</taxon>
        <taxon>Kiritimatiellia</taxon>
        <taxon>Kiritimatiellales</taxon>
        <taxon>Pontiellaceae</taxon>
        <taxon>Pontiella</taxon>
    </lineage>
</organism>
<keyword evidence="2" id="KW-1185">Reference proteome</keyword>
<evidence type="ECO:0000313" key="1">
    <source>
        <dbReference type="EMBL" id="VGO14205.1"/>
    </source>
</evidence>
<dbReference type="InterPro" id="IPR036583">
    <property type="entry name" value="23S_rRNA_IVS_sf"/>
</dbReference>
<evidence type="ECO:0000313" key="2">
    <source>
        <dbReference type="Proteomes" id="UP000366872"/>
    </source>
</evidence>